<accession>A0ABV1NYZ1</accession>
<protein>
    <recommendedName>
        <fullName evidence="3">SRPBCC family protein</fullName>
    </recommendedName>
</protein>
<name>A0ABV1NYZ1_9ACTN</name>
<dbReference type="RefSeq" id="WP_349804613.1">
    <property type="nucleotide sequence ID" value="NZ_JBEGDP010000010.1"/>
</dbReference>
<dbReference type="Proteomes" id="UP001482520">
    <property type="component" value="Unassembled WGS sequence"/>
</dbReference>
<dbReference type="EMBL" id="JBEGDP010000010">
    <property type="protein sequence ID" value="MEQ7847692.1"/>
    <property type="molecule type" value="Genomic_DNA"/>
</dbReference>
<reference evidence="1 2" key="1">
    <citation type="submission" date="2024-02" db="EMBL/GenBank/DDBJ databases">
        <title>Full genome sequence of Nocardioides kribbensis.</title>
        <authorList>
            <person name="Poletto B.L."/>
            <person name="Silva G."/>
            <person name="Galante D."/>
            <person name="Campos K.R."/>
            <person name="Santos M.B.N."/>
            <person name="Sacchi C.T."/>
        </authorList>
    </citation>
    <scope>NUCLEOTIDE SEQUENCE [LARGE SCALE GENOMIC DNA]</scope>
    <source>
        <strain evidence="1 2">O4R</strain>
    </source>
</reference>
<evidence type="ECO:0008006" key="3">
    <source>
        <dbReference type="Google" id="ProtNLM"/>
    </source>
</evidence>
<organism evidence="1 2">
    <name type="scientific">Nocardioides kribbensis</name>
    <dbReference type="NCBI Taxonomy" id="305517"/>
    <lineage>
        <taxon>Bacteria</taxon>
        <taxon>Bacillati</taxon>
        <taxon>Actinomycetota</taxon>
        <taxon>Actinomycetes</taxon>
        <taxon>Propionibacteriales</taxon>
        <taxon>Nocardioidaceae</taxon>
        <taxon>Nocardioides</taxon>
    </lineage>
</organism>
<proteinExistence type="predicted"/>
<sequence length="184" mass="19992">MSPAGPLRGVFRPWWRTRADGPRPDLQVGRGERLLAWARTDDGRDVGGTRDALYVSVDGSRSSRLRWERVDAADWDAETSTLAVTEADDAGRTDARVVHRFRLDDGARLLELVRERVTASVLLQRHVPLAGRRGVRVVARRAPGGGSGVTWVFQYDEGVDPTDPVVQAAAAEALASARDAVGLG</sequence>
<gene>
    <name evidence="1" type="ORF">V6R90_10405</name>
</gene>
<keyword evidence="2" id="KW-1185">Reference proteome</keyword>
<comment type="caution">
    <text evidence="1">The sequence shown here is derived from an EMBL/GenBank/DDBJ whole genome shotgun (WGS) entry which is preliminary data.</text>
</comment>
<evidence type="ECO:0000313" key="1">
    <source>
        <dbReference type="EMBL" id="MEQ7847692.1"/>
    </source>
</evidence>
<evidence type="ECO:0000313" key="2">
    <source>
        <dbReference type="Proteomes" id="UP001482520"/>
    </source>
</evidence>